<comment type="caution">
    <text evidence="7">The sequence shown here is derived from an EMBL/GenBank/DDBJ whole genome shotgun (WGS) entry which is preliminary data.</text>
</comment>
<dbReference type="InterPro" id="IPR011639">
    <property type="entry name" value="MethylTrfase_TaqI-like_dom"/>
</dbReference>
<dbReference type="REBASE" id="301578">
    <property type="entry name" value="Cmi7577ORF6580P"/>
</dbReference>
<dbReference type="AlphaFoldDB" id="A0A399Q858"/>
<dbReference type="GO" id="GO:0032259">
    <property type="term" value="P:methylation"/>
    <property type="evidence" value="ECO:0007669"/>
    <property type="project" value="UniProtKB-KW"/>
</dbReference>
<evidence type="ECO:0000256" key="4">
    <source>
        <dbReference type="ARBA" id="ARBA00022691"/>
    </source>
</evidence>
<accession>A0A399Q858</accession>
<evidence type="ECO:0000256" key="3">
    <source>
        <dbReference type="ARBA" id="ARBA00022679"/>
    </source>
</evidence>
<dbReference type="InterPro" id="IPR002052">
    <property type="entry name" value="DNA_methylase_N6_adenine_CS"/>
</dbReference>
<dbReference type="PANTHER" id="PTHR33841">
    <property type="entry name" value="DNA METHYLTRANSFERASE YEEA-RELATED"/>
    <property type="match status" value="1"/>
</dbReference>
<name>A0A399Q858_9MICO</name>
<evidence type="ECO:0000256" key="5">
    <source>
        <dbReference type="ARBA" id="ARBA00047942"/>
    </source>
</evidence>
<keyword evidence="4" id="KW-0949">S-adenosyl-L-methionine</keyword>
<evidence type="ECO:0000259" key="6">
    <source>
        <dbReference type="Pfam" id="PF07669"/>
    </source>
</evidence>
<dbReference type="EMBL" id="QWED01000150">
    <property type="protein sequence ID" value="RIJ13669.1"/>
    <property type="molecule type" value="Genomic_DNA"/>
</dbReference>
<dbReference type="Proteomes" id="UP000265361">
    <property type="component" value="Unassembled WGS sequence"/>
</dbReference>
<dbReference type="GO" id="GO:0009007">
    <property type="term" value="F:site-specific DNA-methyltransferase (adenine-specific) activity"/>
    <property type="evidence" value="ECO:0007669"/>
    <property type="project" value="UniProtKB-EC"/>
</dbReference>
<evidence type="ECO:0000313" key="7">
    <source>
        <dbReference type="EMBL" id="RIJ13669.1"/>
    </source>
</evidence>
<evidence type="ECO:0000313" key="8">
    <source>
        <dbReference type="Proteomes" id="UP000265361"/>
    </source>
</evidence>
<dbReference type="GO" id="GO:0003676">
    <property type="term" value="F:nucleic acid binding"/>
    <property type="evidence" value="ECO:0007669"/>
    <property type="project" value="InterPro"/>
</dbReference>
<comment type="catalytic activity">
    <reaction evidence="5">
        <text>a 2'-deoxyadenosine in DNA + S-adenosyl-L-methionine = an N(6)-methyl-2'-deoxyadenosine in DNA + S-adenosyl-L-homocysteine + H(+)</text>
        <dbReference type="Rhea" id="RHEA:15197"/>
        <dbReference type="Rhea" id="RHEA-COMP:12418"/>
        <dbReference type="Rhea" id="RHEA-COMP:12419"/>
        <dbReference type="ChEBI" id="CHEBI:15378"/>
        <dbReference type="ChEBI" id="CHEBI:57856"/>
        <dbReference type="ChEBI" id="CHEBI:59789"/>
        <dbReference type="ChEBI" id="CHEBI:90615"/>
        <dbReference type="ChEBI" id="CHEBI:90616"/>
        <dbReference type="EC" id="2.1.1.72"/>
    </reaction>
</comment>
<keyword evidence="3" id="KW-0808">Transferase</keyword>
<gene>
    <name evidence="7" type="ORF">DZF97_06580</name>
</gene>
<dbReference type="InterPro" id="IPR050953">
    <property type="entry name" value="N4_N6_ade-DNA_methylase"/>
</dbReference>
<organism evidence="7 8">
    <name type="scientific">Clavibacter nebraskensis</name>
    <dbReference type="NCBI Taxonomy" id="31963"/>
    <lineage>
        <taxon>Bacteria</taxon>
        <taxon>Bacillati</taxon>
        <taxon>Actinomycetota</taxon>
        <taxon>Actinomycetes</taxon>
        <taxon>Micrococcales</taxon>
        <taxon>Microbacteriaceae</taxon>
        <taxon>Clavibacter</taxon>
    </lineage>
</organism>
<proteinExistence type="predicted"/>
<keyword evidence="2" id="KW-0489">Methyltransferase</keyword>
<dbReference type="Pfam" id="PF07669">
    <property type="entry name" value="Eco57I"/>
    <property type="match status" value="1"/>
</dbReference>
<dbReference type="PANTHER" id="PTHR33841:SF1">
    <property type="entry name" value="DNA METHYLTRANSFERASE A"/>
    <property type="match status" value="1"/>
</dbReference>
<evidence type="ECO:0000256" key="2">
    <source>
        <dbReference type="ARBA" id="ARBA00022603"/>
    </source>
</evidence>
<dbReference type="PROSITE" id="PS00092">
    <property type="entry name" value="N6_MTASE"/>
    <property type="match status" value="1"/>
</dbReference>
<reference evidence="7 8" key="1">
    <citation type="submission" date="2018-08" db="EMBL/GenBank/DDBJ databases">
        <title>Genome Sequence of Clavibacter michiganensis Subspecies type strains, and the Atypical Peach-Colored Strains Isolated from Tomato.</title>
        <authorList>
            <person name="Osdaghi E."/>
            <person name="Portier P."/>
            <person name="Briand M."/>
            <person name="Jacques M.-A."/>
        </authorList>
    </citation>
    <scope>NUCLEOTIDE SEQUENCE [LARGE SCALE GENOMIC DNA]</scope>
    <source>
        <strain evidence="7 8">CFBP 7577</strain>
    </source>
</reference>
<sequence length="989" mass="109162">MVFARVTKSEGLRRVTDLVARYRGVASELVRPGSTYTETDVRVEFIDPLLECLGWDVRNQGAHSQRSVEVVRERTGRDADGSWGRPDYRLRLDGMDVMPIEAKKPSVSLATNASSSRQARSYGWSLSLPAAVLTNFHELIVFDSRVEPRETDGPSVAVLPGGVFGFEEFVTRFDELWRLVSYESLRVTGLEGIYDFARPPRGESPFDQRFLGDFRHWRQSLAQAVADGNPALGAPEVGRRAQSLLNALLFLRVCEDREIGRYRSLFDSARSRTLVEAFQAADRVYNAGLFNVLHGTAVDADVLMLVVEDMYWPRTQYAFGVLDASILAGVYEQYLAERVDLDECRRVTLILKPELVHAAGVVATPDDIVKEIGHQALGPALAEGVPEDLTVLDPAVGSGVFLLDAFDRLVEAAELARPRLSLAERGALVRSHLFGIDIDGAAVEVAKLSLQLAVLGNQDVDPAIARGVLPNLDRNIVVGNAVVREDFDALVPAAARVPHRRALVSPLDIKAAIGAAYPRRGFSVVLGNPPYVRIQDLARHMPDQLQYLQHGASLYDAPVANNFDLYLVFMERALELLAPDGRLGMIVPNRFASHLSASGVRRKLGPRLESMVHFGEQQVFPGRTTYTAIVVAGPKRDDAVSIAMVGDLEAWRTARSATFLEVERTSLGPATWPFATVDQTTLFGQLAANCVARLGDPGWVDIFVGVQTSADEWFFLKPIDDGDDAGIVEFIDIEGVRTGIEASLLKPALKDRKIAVYDGQPIPDRRVIFPYVLDSESRRMKLITEDVMRTQYPLAAKYFDRHRGKLQHGRNVSPDPGEAFWAFGRSQSLSKLSGPKLIARVMSLSPRYAVDHEGLVAPGGGDGGPYGFLRPDADCPYSMDVIQAILSHPVVDLMVSVAGKKYRGSYAVHRKEFLKGIPVPALSDRAQLVIEERVEELRDLAVQLRDESDTAIASTMKDRRRLLQLEVEELLSSAYQLDPELVARVLDPE</sequence>
<evidence type="ECO:0000256" key="1">
    <source>
        <dbReference type="ARBA" id="ARBA00011900"/>
    </source>
</evidence>
<dbReference type="EC" id="2.1.1.72" evidence="1"/>
<protein>
    <recommendedName>
        <fullName evidence="1">site-specific DNA-methyltransferase (adenine-specific)</fullName>
        <ecNumber evidence="1">2.1.1.72</ecNumber>
    </recommendedName>
</protein>
<dbReference type="SUPFAM" id="SSF53335">
    <property type="entry name" value="S-adenosyl-L-methionine-dependent methyltransferases"/>
    <property type="match status" value="1"/>
</dbReference>
<feature type="domain" description="Type II methyltransferase M.TaqI-like" evidence="6">
    <location>
        <begin position="432"/>
        <end position="620"/>
    </location>
</feature>
<dbReference type="Gene3D" id="3.90.1570.30">
    <property type="match status" value="1"/>
</dbReference>
<dbReference type="Gene3D" id="3.40.50.150">
    <property type="entry name" value="Vaccinia Virus protein VP39"/>
    <property type="match status" value="1"/>
</dbReference>
<dbReference type="GO" id="GO:0006304">
    <property type="term" value="P:DNA modification"/>
    <property type="evidence" value="ECO:0007669"/>
    <property type="project" value="InterPro"/>
</dbReference>
<dbReference type="PRINTS" id="PR00507">
    <property type="entry name" value="N12N6MTFRASE"/>
</dbReference>
<dbReference type="InterPro" id="IPR029063">
    <property type="entry name" value="SAM-dependent_MTases_sf"/>
</dbReference>